<gene>
    <name evidence="3" type="ORF">Daus18300_012714</name>
</gene>
<dbReference type="Proteomes" id="UP001583177">
    <property type="component" value="Unassembled WGS sequence"/>
</dbReference>
<reference evidence="3 4" key="1">
    <citation type="journal article" date="2024" name="IMA Fungus">
        <title>IMA Genome - F19 : A genome assembly and annotation guide to empower mycologists, including annotated draft genome sequences of Ceratocystis pirilliformis, Diaporthe australafricana, Fusarium ophioides, Paecilomyces lecythidis, and Sporothrix stenoceras.</title>
        <authorList>
            <person name="Aylward J."/>
            <person name="Wilson A.M."/>
            <person name="Visagie C.M."/>
            <person name="Spraker J."/>
            <person name="Barnes I."/>
            <person name="Buitendag C."/>
            <person name="Ceriani C."/>
            <person name="Del Mar Angel L."/>
            <person name="du Plessis D."/>
            <person name="Fuchs T."/>
            <person name="Gasser K."/>
            <person name="Kramer D."/>
            <person name="Li W."/>
            <person name="Munsamy K."/>
            <person name="Piso A."/>
            <person name="Price J.L."/>
            <person name="Sonnekus B."/>
            <person name="Thomas C."/>
            <person name="van der Nest A."/>
            <person name="van Dijk A."/>
            <person name="van Heerden A."/>
            <person name="van Vuuren N."/>
            <person name="Yilmaz N."/>
            <person name="Duong T.A."/>
            <person name="van der Merwe N.A."/>
            <person name="Wingfield M.J."/>
            <person name="Wingfield B.D."/>
        </authorList>
    </citation>
    <scope>NUCLEOTIDE SEQUENCE [LARGE SCALE GENOMIC DNA]</scope>
    <source>
        <strain evidence="3 4">CMW 18300</strain>
    </source>
</reference>
<accession>A0ABR3W1J9</accession>
<dbReference type="InterPro" id="IPR000073">
    <property type="entry name" value="AB_hydrolase_1"/>
</dbReference>
<dbReference type="Pfam" id="PF12697">
    <property type="entry name" value="Abhydrolase_6"/>
    <property type="match status" value="1"/>
</dbReference>
<evidence type="ECO:0000313" key="4">
    <source>
        <dbReference type="Proteomes" id="UP001583177"/>
    </source>
</evidence>
<name>A0ABR3W1J9_9PEZI</name>
<feature type="chain" id="PRO_5046579193" description="AB hydrolase-1 domain-containing protein" evidence="1">
    <location>
        <begin position="22"/>
        <end position="378"/>
    </location>
</feature>
<keyword evidence="1" id="KW-0732">Signal</keyword>
<evidence type="ECO:0000313" key="3">
    <source>
        <dbReference type="EMBL" id="KAL1850980.1"/>
    </source>
</evidence>
<sequence>MMFTPSSPVWAVLVLAGLSSARKCTELTLDVPVVSRNAVFNRTAPTDDIDVTNFVLDFTRQSHNATNEALTGYATIKKTYTVAATYCEPDDGPSDTVQLLTHGIGFDRSYWDLSFNNYNYSYVAEATDEYGYSTFAWDRLGIAQSEHGEPINEIQSSLEIAALQTLTKQLREGSIEGIECDGFHKVVHVGHSFGSIQSYSLAVLDPTASDGLILTGFSQASQFAHYFALGANLVSANVLPPFGDYPDGYMANGNPSGVQTDFFAPGSFDPALLDLAYSSGKPVTVGELLTLAGMTASKNPFTGPVLVITGGRDIPFCGGDCLLTSSSLANWLEMSRPMFPSAKKFEAVVVGEAGHGLNLEYSHSFTYSKILDFVTQNV</sequence>
<keyword evidence="4" id="KW-1185">Reference proteome</keyword>
<dbReference type="Gene3D" id="3.40.50.1820">
    <property type="entry name" value="alpha/beta hydrolase"/>
    <property type="match status" value="1"/>
</dbReference>
<feature type="domain" description="AB hydrolase-1" evidence="2">
    <location>
        <begin position="99"/>
        <end position="360"/>
    </location>
</feature>
<proteinExistence type="predicted"/>
<dbReference type="SUPFAM" id="SSF53474">
    <property type="entry name" value="alpha/beta-Hydrolases"/>
    <property type="match status" value="1"/>
</dbReference>
<protein>
    <recommendedName>
        <fullName evidence="2">AB hydrolase-1 domain-containing protein</fullName>
    </recommendedName>
</protein>
<dbReference type="EMBL" id="JAWRVE010000179">
    <property type="protein sequence ID" value="KAL1850980.1"/>
    <property type="molecule type" value="Genomic_DNA"/>
</dbReference>
<dbReference type="InterPro" id="IPR029058">
    <property type="entry name" value="AB_hydrolase_fold"/>
</dbReference>
<comment type="caution">
    <text evidence="3">The sequence shown here is derived from an EMBL/GenBank/DDBJ whole genome shotgun (WGS) entry which is preliminary data.</text>
</comment>
<feature type="signal peptide" evidence="1">
    <location>
        <begin position="1"/>
        <end position="21"/>
    </location>
</feature>
<organism evidence="3 4">
    <name type="scientific">Diaporthe australafricana</name>
    <dbReference type="NCBI Taxonomy" id="127596"/>
    <lineage>
        <taxon>Eukaryota</taxon>
        <taxon>Fungi</taxon>
        <taxon>Dikarya</taxon>
        <taxon>Ascomycota</taxon>
        <taxon>Pezizomycotina</taxon>
        <taxon>Sordariomycetes</taxon>
        <taxon>Sordariomycetidae</taxon>
        <taxon>Diaporthales</taxon>
        <taxon>Diaporthaceae</taxon>
        <taxon>Diaporthe</taxon>
    </lineage>
</organism>
<evidence type="ECO:0000259" key="2">
    <source>
        <dbReference type="Pfam" id="PF12697"/>
    </source>
</evidence>
<evidence type="ECO:0000256" key="1">
    <source>
        <dbReference type="SAM" id="SignalP"/>
    </source>
</evidence>